<feature type="region of interest" description="Disordered" evidence="1">
    <location>
        <begin position="1"/>
        <end position="39"/>
    </location>
</feature>
<gene>
    <name evidence="2" type="ORF">LAESUDRAFT_425092</name>
</gene>
<sequence length="299" mass="32057">MSPVFPPERRTAGSMASEGRAFQCSGSPEPLQSVKAHRRTKNSIIGTGADDSLSENIATGCLLNSLAVNGKSSSSHFPPLPLAKALAEPSLPQSSFNISSLLTSSAGSPPKLNLFKGVLPSPVSSPQSRAHVPAMPRGKLSADPDDLRVAFISSRRTGGKVENKRDAYSAFPPSPDEAWSTIQSSKKAKARTVNPSSVSQRQPIVISKGFRLPLLKTEPAQAKKASMTYRPPPRRTAEQANAGPTVTVFHPHTPESLSRPSLREDRGNACTSSKHGRNLFFSGFVFLVTAYSLTRYAYM</sequence>
<dbReference type="EMBL" id="KV427609">
    <property type="protein sequence ID" value="KZT10416.1"/>
    <property type="molecule type" value="Genomic_DNA"/>
</dbReference>
<feature type="region of interest" description="Disordered" evidence="1">
    <location>
        <begin position="163"/>
        <end position="196"/>
    </location>
</feature>
<dbReference type="InParanoid" id="A0A165GJ04"/>
<reference evidence="2 3" key="1">
    <citation type="journal article" date="2016" name="Mol. Biol. Evol.">
        <title>Comparative Genomics of Early-Diverging Mushroom-Forming Fungi Provides Insights into the Origins of Lignocellulose Decay Capabilities.</title>
        <authorList>
            <person name="Nagy L.G."/>
            <person name="Riley R."/>
            <person name="Tritt A."/>
            <person name="Adam C."/>
            <person name="Daum C."/>
            <person name="Floudas D."/>
            <person name="Sun H."/>
            <person name="Yadav J.S."/>
            <person name="Pangilinan J."/>
            <person name="Larsson K.H."/>
            <person name="Matsuura K."/>
            <person name="Barry K."/>
            <person name="Labutti K."/>
            <person name="Kuo R."/>
            <person name="Ohm R.A."/>
            <person name="Bhattacharya S.S."/>
            <person name="Shirouzu T."/>
            <person name="Yoshinaga Y."/>
            <person name="Martin F.M."/>
            <person name="Grigoriev I.V."/>
            <person name="Hibbett D.S."/>
        </authorList>
    </citation>
    <scope>NUCLEOTIDE SEQUENCE [LARGE SCALE GENOMIC DNA]</scope>
    <source>
        <strain evidence="2 3">93-53</strain>
    </source>
</reference>
<dbReference type="RefSeq" id="XP_040768156.1">
    <property type="nucleotide sequence ID" value="XM_040902408.1"/>
</dbReference>
<feature type="region of interest" description="Disordered" evidence="1">
    <location>
        <begin position="221"/>
        <end position="269"/>
    </location>
</feature>
<protein>
    <submittedName>
        <fullName evidence="2">Uncharacterized protein</fullName>
    </submittedName>
</protein>
<dbReference type="OrthoDB" id="3271131at2759"/>
<name>A0A165GJ04_9APHY</name>
<evidence type="ECO:0000313" key="2">
    <source>
        <dbReference type="EMBL" id="KZT10416.1"/>
    </source>
</evidence>
<dbReference type="Proteomes" id="UP000076871">
    <property type="component" value="Unassembled WGS sequence"/>
</dbReference>
<dbReference type="GeneID" id="63819439"/>
<organism evidence="2 3">
    <name type="scientific">Laetiporus sulphureus 93-53</name>
    <dbReference type="NCBI Taxonomy" id="1314785"/>
    <lineage>
        <taxon>Eukaryota</taxon>
        <taxon>Fungi</taxon>
        <taxon>Dikarya</taxon>
        <taxon>Basidiomycota</taxon>
        <taxon>Agaricomycotina</taxon>
        <taxon>Agaricomycetes</taxon>
        <taxon>Polyporales</taxon>
        <taxon>Laetiporus</taxon>
    </lineage>
</organism>
<proteinExistence type="predicted"/>
<dbReference type="AlphaFoldDB" id="A0A165GJ04"/>
<accession>A0A165GJ04</accession>
<evidence type="ECO:0000256" key="1">
    <source>
        <dbReference type="SAM" id="MobiDB-lite"/>
    </source>
</evidence>
<evidence type="ECO:0000313" key="3">
    <source>
        <dbReference type="Proteomes" id="UP000076871"/>
    </source>
</evidence>
<keyword evidence="3" id="KW-1185">Reference proteome</keyword>